<proteinExistence type="predicted"/>
<protein>
    <submittedName>
        <fullName evidence="3">Glycosyltransferase</fullName>
    </submittedName>
</protein>
<dbReference type="EMBL" id="CP023434">
    <property type="protein sequence ID" value="AXY24832.1"/>
    <property type="molecule type" value="Genomic_DNA"/>
</dbReference>
<dbReference type="KEGG" id="abae:CL176_01695"/>
<dbReference type="GO" id="GO:0016757">
    <property type="term" value="F:glycosyltransferase activity"/>
    <property type="evidence" value="ECO:0007669"/>
    <property type="project" value="InterPro"/>
</dbReference>
<evidence type="ECO:0000259" key="2">
    <source>
        <dbReference type="Pfam" id="PF13439"/>
    </source>
</evidence>
<accession>A0A347WIC5</accession>
<dbReference type="InterPro" id="IPR001296">
    <property type="entry name" value="Glyco_trans_1"/>
</dbReference>
<keyword evidence="4" id="KW-1185">Reference proteome</keyword>
<gene>
    <name evidence="3" type="ORF">CL176_01695</name>
</gene>
<evidence type="ECO:0000259" key="1">
    <source>
        <dbReference type="Pfam" id="PF00534"/>
    </source>
</evidence>
<feature type="domain" description="Glycosyltransferase subfamily 4-like N-terminal" evidence="2">
    <location>
        <begin position="23"/>
        <end position="186"/>
    </location>
</feature>
<dbReference type="Gene3D" id="3.40.50.2000">
    <property type="entry name" value="Glycogen Phosphorylase B"/>
    <property type="match status" value="2"/>
</dbReference>
<dbReference type="Pfam" id="PF00534">
    <property type="entry name" value="Glycos_transf_1"/>
    <property type="match status" value="1"/>
</dbReference>
<dbReference type="InterPro" id="IPR028098">
    <property type="entry name" value="Glyco_trans_4-like_N"/>
</dbReference>
<dbReference type="Proteomes" id="UP000263232">
    <property type="component" value="Chromosome"/>
</dbReference>
<evidence type="ECO:0000313" key="3">
    <source>
        <dbReference type="EMBL" id="AXY24832.1"/>
    </source>
</evidence>
<dbReference type="AlphaFoldDB" id="A0A347WIC5"/>
<dbReference type="PANTHER" id="PTHR12526">
    <property type="entry name" value="GLYCOSYLTRANSFERASE"/>
    <property type="match status" value="1"/>
</dbReference>
<organism evidence="3 4">
    <name type="scientific">Suicoccus acidiformans</name>
    <dbReference type="NCBI Taxonomy" id="2036206"/>
    <lineage>
        <taxon>Bacteria</taxon>
        <taxon>Bacillati</taxon>
        <taxon>Bacillota</taxon>
        <taxon>Bacilli</taxon>
        <taxon>Lactobacillales</taxon>
        <taxon>Aerococcaceae</taxon>
        <taxon>Suicoccus</taxon>
    </lineage>
</organism>
<name>A0A347WIC5_9LACT</name>
<dbReference type="Pfam" id="PF13439">
    <property type="entry name" value="Glyco_transf_4"/>
    <property type="match status" value="1"/>
</dbReference>
<evidence type="ECO:0000313" key="4">
    <source>
        <dbReference type="Proteomes" id="UP000263232"/>
    </source>
</evidence>
<feature type="domain" description="Glycosyl transferase family 1" evidence="1">
    <location>
        <begin position="199"/>
        <end position="319"/>
    </location>
</feature>
<sequence length="391" mass="43785">MSMYIGRKGPVMRVLHIMSGYGGGISTFIHNIASSIQAYGILFDVVTYDEVPESFRQVIQVTGGDVYQLNNPKKHGWRSFKASFTRVMDLYQYDLVHCHIAGYRAYIYKQLAQAKGIQRFVVHAHYSVNESQLHPLERLRHQIDQQVNRYVSDAYIGCSRMAIKSLYGYAIPNQQMMVIPNSIDPDEYLLDAATFQAKRDTFRQNHGLTDDDFVIGQIGRLAPGKNHRLTLEVASHARLQGLAGRFFIAGAGALEADLQQEIRSRSLEGRVVMLGRVSPIADFFPALDCLIFPSKSEGLGTVAIESQAAGIPVVMSNTIPREADLGLGLVKRTPLTADAETLYKALKEAKQRNIPSVDQRMEALEKHNYTNDEAARLYTLYLREALPSAMK</sequence>
<keyword evidence="3" id="KW-0808">Transferase</keyword>
<dbReference type="SUPFAM" id="SSF53756">
    <property type="entry name" value="UDP-Glycosyltransferase/glycogen phosphorylase"/>
    <property type="match status" value="1"/>
</dbReference>
<reference evidence="3 4" key="1">
    <citation type="submission" date="2017-09" db="EMBL/GenBank/DDBJ databases">
        <title>Complete genome sequence of Oxytococcus suis strain ZY16052.</title>
        <authorList>
            <person name="Li F."/>
        </authorList>
    </citation>
    <scope>NUCLEOTIDE SEQUENCE [LARGE SCALE GENOMIC DNA]</scope>
    <source>
        <strain evidence="3 4">ZY16052</strain>
    </source>
</reference>
<dbReference type="OrthoDB" id="9804196at2"/>
<dbReference type="PANTHER" id="PTHR12526:SF637">
    <property type="entry name" value="GLYCOSYLTRANSFERASE EPSF-RELATED"/>
    <property type="match status" value="1"/>
</dbReference>